<dbReference type="Proteomes" id="UP001610563">
    <property type="component" value="Unassembled WGS sequence"/>
</dbReference>
<organism evidence="1 2">
    <name type="scientific">Aspergillus keveii</name>
    <dbReference type="NCBI Taxonomy" id="714993"/>
    <lineage>
        <taxon>Eukaryota</taxon>
        <taxon>Fungi</taxon>
        <taxon>Dikarya</taxon>
        <taxon>Ascomycota</taxon>
        <taxon>Pezizomycotina</taxon>
        <taxon>Eurotiomycetes</taxon>
        <taxon>Eurotiomycetidae</taxon>
        <taxon>Eurotiales</taxon>
        <taxon>Aspergillaceae</taxon>
        <taxon>Aspergillus</taxon>
        <taxon>Aspergillus subgen. Nidulantes</taxon>
    </lineage>
</organism>
<sequence length="462" mass="51637">MLFHPRRKAHNMASHELCPVKSSSTGNSHLVAFLGSWAENDSERLLQQLQVLLDDVHLIHWQPHPETPDSQATIHALSLAAYPSEWSELIIADSLTGRQLNESTCGREGSQLSVIRVAVTARQRDEVQVIARRITIDNITVAPLDVNIGVSRSFEDGLILHDPNRSLFTADVVSESAVGPSWPFDGTELTIPESVPKEDESLNIFLLFRNTSEERRAIHLDTVLEEAIGSSTRLSQVASTPFIQLSDIELLHPPDSPFAPNSFPWKSLDRRAIDIPLFYLTNNLTRDQKRALKFEIQTITYVDLDDELKVCCFVPWTPTPDFPALNAPNGTGTVARIWSILFEMQNHKLSSPESYIEPPYFFIDAQSGIDQTVIAMRTDKYYELSTLVTEAETESAHDILSDITDPPIGGFMYGRIRGRDAHNLSANLNIANMGFEEFFEGREGEIVRVSGPKLSALMTGEE</sequence>
<dbReference type="EMBL" id="JBFTWV010000081">
    <property type="protein sequence ID" value="KAL2788309.1"/>
    <property type="molecule type" value="Genomic_DNA"/>
</dbReference>
<protein>
    <submittedName>
        <fullName evidence="1">Uncharacterized protein</fullName>
    </submittedName>
</protein>
<accession>A0ABR4FYG8</accession>
<keyword evidence="2" id="KW-1185">Reference proteome</keyword>
<comment type="caution">
    <text evidence="1">The sequence shown here is derived from an EMBL/GenBank/DDBJ whole genome shotgun (WGS) entry which is preliminary data.</text>
</comment>
<gene>
    <name evidence="1" type="ORF">BJX66DRAFT_262207</name>
</gene>
<evidence type="ECO:0000313" key="1">
    <source>
        <dbReference type="EMBL" id="KAL2788309.1"/>
    </source>
</evidence>
<proteinExistence type="predicted"/>
<evidence type="ECO:0000313" key="2">
    <source>
        <dbReference type="Proteomes" id="UP001610563"/>
    </source>
</evidence>
<name>A0ABR4FYG8_9EURO</name>
<reference evidence="1 2" key="1">
    <citation type="submission" date="2024-07" db="EMBL/GenBank/DDBJ databases">
        <title>Section-level genome sequencing and comparative genomics of Aspergillus sections Usti and Cavernicolus.</title>
        <authorList>
            <consortium name="Lawrence Berkeley National Laboratory"/>
            <person name="Nybo J.L."/>
            <person name="Vesth T.C."/>
            <person name="Theobald S."/>
            <person name="Frisvad J.C."/>
            <person name="Larsen T.O."/>
            <person name="Kjaerboelling I."/>
            <person name="Rothschild-Mancinelli K."/>
            <person name="Lyhne E.K."/>
            <person name="Kogle M.E."/>
            <person name="Barry K."/>
            <person name="Clum A."/>
            <person name="Na H."/>
            <person name="Ledsgaard L."/>
            <person name="Lin J."/>
            <person name="Lipzen A."/>
            <person name="Kuo A."/>
            <person name="Riley R."/>
            <person name="Mondo S."/>
            <person name="Labutti K."/>
            <person name="Haridas S."/>
            <person name="Pangalinan J."/>
            <person name="Salamov A.A."/>
            <person name="Simmons B.A."/>
            <person name="Magnuson J.K."/>
            <person name="Chen J."/>
            <person name="Drula E."/>
            <person name="Henrissat B."/>
            <person name="Wiebenga A."/>
            <person name="Lubbers R.J."/>
            <person name="Gomes A.C."/>
            <person name="Makela M.R."/>
            <person name="Stajich J."/>
            <person name="Grigoriev I.V."/>
            <person name="Mortensen U.H."/>
            <person name="De Vries R.P."/>
            <person name="Baker S.E."/>
            <person name="Andersen M.R."/>
        </authorList>
    </citation>
    <scope>NUCLEOTIDE SEQUENCE [LARGE SCALE GENOMIC DNA]</scope>
    <source>
        <strain evidence="1 2">CBS 209.92</strain>
    </source>
</reference>